<keyword evidence="5" id="KW-0460">Magnesium</keyword>
<dbReference type="GO" id="GO:0016787">
    <property type="term" value="F:hydrolase activity"/>
    <property type="evidence" value="ECO:0007669"/>
    <property type="project" value="UniProtKB-KW"/>
</dbReference>
<comment type="function">
    <text evidence="5">Toxic component of a toxin-antitoxin (TA) system. An RNase.</text>
</comment>
<evidence type="ECO:0000256" key="1">
    <source>
        <dbReference type="ARBA" id="ARBA00022649"/>
    </source>
</evidence>
<evidence type="ECO:0000259" key="6">
    <source>
        <dbReference type="Pfam" id="PF01850"/>
    </source>
</evidence>
<evidence type="ECO:0000313" key="7">
    <source>
        <dbReference type="EMBL" id="MDQ0543540.1"/>
    </source>
</evidence>
<dbReference type="Gene3D" id="3.40.50.1010">
    <property type="entry name" value="5'-nuclease"/>
    <property type="match status" value="1"/>
</dbReference>
<comment type="caution">
    <text evidence="7">The sequence shown here is derived from an EMBL/GenBank/DDBJ whole genome shotgun (WGS) entry which is preliminary data.</text>
</comment>
<keyword evidence="1 5" id="KW-1277">Toxin-antitoxin system</keyword>
<organism evidence="7 8">
    <name type="scientific">Methylobacterium brachiatum</name>
    <dbReference type="NCBI Taxonomy" id="269660"/>
    <lineage>
        <taxon>Bacteria</taxon>
        <taxon>Pseudomonadati</taxon>
        <taxon>Pseudomonadota</taxon>
        <taxon>Alphaproteobacteria</taxon>
        <taxon>Hyphomicrobiales</taxon>
        <taxon>Methylobacteriaceae</taxon>
        <taxon>Methylobacterium</taxon>
    </lineage>
</organism>
<dbReference type="GO" id="GO:0004540">
    <property type="term" value="F:RNA nuclease activity"/>
    <property type="evidence" value="ECO:0007669"/>
    <property type="project" value="InterPro"/>
</dbReference>
<dbReference type="GO" id="GO:0090729">
    <property type="term" value="F:toxin activity"/>
    <property type="evidence" value="ECO:0007669"/>
    <property type="project" value="UniProtKB-KW"/>
</dbReference>
<keyword evidence="5" id="KW-0800">Toxin</keyword>
<keyword evidence="3 5" id="KW-0479">Metal-binding</keyword>
<feature type="domain" description="PIN" evidence="6">
    <location>
        <begin position="1"/>
        <end position="127"/>
    </location>
</feature>
<protein>
    <recommendedName>
        <fullName evidence="5">Ribonuclease VapC</fullName>
        <shortName evidence="5">RNase VapC</shortName>
        <ecNumber evidence="5">3.1.-.-</ecNumber>
    </recommendedName>
    <alternativeName>
        <fullName evidence="5">Toxin VapC</fullName>
    </alternativeName>
</protein>
<name>A0AAJ1WWU2_9HYPH</name>
<evidence type="ECO:0000256" key="3">
    <source>
        <dbReference type="ARBA" id="ARBA00022723"/>
    </source>
</evidence>
<proteinExistence type="inferred from homology"/>
<dbReference type="EMBL" id="JAUSWL010000003">
    <property type="protein sequence ID" value="MDQ0543540.1"/>
    <property type="molecule type" value="Genomic_DNA"/>
</dbReference>
<dbReference type="SUPFAM" id="SSF88723">
    <property type="entry name" value="PIN domain-like"/>
    <property type="match status" value="1"/>
</dbReference>
<dbReference type="CDD" id="cd09871">
    <property type="entry name" value="PIN_MtVapC28-VapC30-like"/>
    <property type="match status" value="1"/>
</dbReference>
<evidence type="ECO:0000256" key="2">
    <source>
        <dbReference type="ARBA" id="ARBA00022722"/>
    </source>
</evidence>
<dbReference type="InterPro" id="IPR002716">
    <property type="entry name" value="PIN_dom"/>
</dbReference>
<dbReference type="HAMAP" id="MF_00265">
    <property type="entry name" value="VapC_Nob1"/>
    <property type="match status" value="1"/>
</dbReference>
<dbReference type="EC" id="3.1.-.-" evidence="5"/>
<keyword evidence="2 5" id="KW-0540">Nuclease</keyword>
<dbReference type="RefSeq" id="WP_230366215.1">
    <property type="nucleotide sequence ID" value="NZ_JAJALK010000004.1"/>
</dbReference>
<sequence length="133" mass="14112">MFVDASAMVAILSDEPAAADLIRCLDGAEMPITSAVAVFETATALTRKLAQDLAASESQILRFLLASDIRIVPIGATESHEALTAHARFGKGRHPARLNLGDCFAYACAQAHGMPLLFVGDDFPQTDIRSALV</sequence>
<dbReference type="Pfam" id="PF01850">
    <property type="entry name" value="PIN"/>
    <property type="match status" value="1"/>
</dbReference>
<gene>
    <name evidence="5" type="primary">vapC</name>
    <name evidence="7" type="ORF">QO001_002466</name>
</gene>
<dbReference type="InterPro" id="IPR029060">
    <property type="entry name" value="PIN-like_dom_sf"/>
</dbReference>
<comment type="similarity">
    <text evidence="5">Belongs to the PINc/VapC protein family.</text>
</comment>
<dbReference type="AlphaFoldDB" id="A0AAJ1WWU2"/>
<evidence type="ECO:0000256" key="4">
    <source>
        <dbReference type="ARBA" id="ARBA00022801"/>
    </source>
</evidence>
<keyword evidence="4 5" id="KW-0378">Hydrolase</keyword>
<reference evidence="7" key="1">
    <citation type="submission" date="2023-07" db="EMBL/GenBank/DDBJ databases">
        <title>Genomic Encyclopedia of Type Strains, Phase IV (KMG-IV): sequencing the most valuable type-strain genomes for metagenomic binning, comparative biology and taxonomic classification.</title>
        <authorList>
            <person name="Goeker M."/>
        </authorList>
    </citation>
    <scope>NUCLEOTIDE SEQUENCE</scope>
    <source>
        <strain evidence="7">DSM 19569</strain>
    </source>
</reference>
<feature type="binding site" evidence="5">
    <location>
        <position position="102"/>
    </location>
    <ligand>
        <name>Mg(2+)</name>
        <dbReference type="ChEBI" id="CHEBI:18420"/>
    </ligand>
</feature>
<evidence type="ECO:0000313" key="8">
    <source>
        <dbReference type="Proteomes" id="UP001223420"/>
    </source>
</evidence>
<comment type="cofactor">
    <cofactor evidence="5">
        <name>Mg(2+)</name>
        <dbReference type="ChEBI" id="CHEBI:18420"/>
    </cofactor>
</comment>
<dbReference type="InterPro" id="IPR022907">
    <property type="entry name" value="VapC_family"/>
</dbReference>
<dbReference type="GO" id="GO:0000287">
    <property type="term" value="F:magnesium ion binding"/>
    <property type="evidence" value="ECO:0007669"/>
    <property type="project" value="UniProtKB-UniRule"/>
</dbReference>
<evidence type="ECO:0000256" key="5">
    <source>
        <dbReference type="HAMAP-Rule" id="MF_00265"/>
    </source>
</evidence>
<accession>A0AAJ1WWU2</accession>
<dbReference type="Proteomes" id="UP001223420">
    <property type="component" value="Unassembled WGS sequence"/>
</dbReference>
<feature type="binding site" evidence="5">
    <location>
        <position position="4"/>
    </location>
    <ligand>
        <name>Mg(2+)</name>
        <dbReference type="ChEBI" id="CHEBI:18420"/>
    </ligand>
</feature>